<keyword evidence="3 6" id="KW-0479">Metal-binding</keyword>
<dbReference type="InterPro" id="IPR050705">
    <property type="entry name" value="Cytochrome_P450_3A"/>
</dbReference>
<dbReference type="EMBL" id="JAGGMB010000006">
    <property type="protein sequence ID" value="MBP2078049.1"/>
    <property type="molecule type" value="Genomic_DNA"/>
</dbReference>
<evidence type="ECO:0000256" key="3">
    <source>
        <dbReference type="ARBA" id="ARBA00022723"/>
    </source>
</evidence>
<dbReference type="PRINTS" id="PR00463">
    <property type="entry name" value="EP450I"/>
</dbReference>
<evidence type="ECO:0000256" key="2">
    <source>
        <dbReference type="ARBA" id="ARBA00022617"/>
    </source>
</evidence>
<dbReference type="SUPFAM" id="SSF48264">
    <property type="entry name" value="Cytochrome P450"/>
    <property type="match status" value="1"/>
</dbReference>
<organism evidence="7 8">
    <name type="scientific">Oceanobacillus polygoni</name>
    <dbReference type="NCBI Taxonomy" id="1235259"/>
    <lineage>
        <taxon>Bacteria</taxon>
        <taxon>Bacillati</taxon>
        <taxon>Bacillota</taxon>
        <taxon>Bacilli</taxon>
        <taxon>Bacillales</taxon>
        <taxon>Bacillaceae</taxon>
        <taxon>Oceanobacillus</taxon>
    </lineage>
</organism>
<dbReference type="GO" id="GO:0005506">
    <property type="term" value="F:iron ion binding"/>
    <property type="evidence" value="ECO:0007669"/>
    <property type="project" value="InterPro"/>
</dbReference>
<evidence type="ECO:0000313" key="7">
    <source>
        <dbReference type="EMBL" id="MBP2078049.1"/>
    </source>
</evidence>
<evidence type="ECO:0000256" key="1">
    <source>
        <dbReference type="ARBA" id="ARBA00010617"/>
    </source>
</evidence>
<keyword evidence="4 7" id="KW-0560">Oxidoreductase</keyword>
<dbReference type="GO" id="GO:0016705">
    <property type="term" value="F:oxidoreductase activity, acting on paired donors, with incorporation or reduction of molecular oxygen"/>
    <property type="evidence" value="ECO:0007669"/>
    <property type="project" value="InterPro"/>
</dbReference>
<dbReference type="PANTHER" id="PTHR24302">
    <property type="entry name" value="CYTOCHROME P450 FAMILY 3"/>
    <property type="match status" value="1"/>
</dbReference>
<dbReference type="AlphaFoldDB" id="A0A9X0YSW8"/>
<keyword evidence="2 6" id="KW-0349">Heme</keyword>
<dbReference type="SMR" id="A0A9X0YSW8"/>
<dbReference type="InterPro" id="IPR001128">
    <property type="entry name" value="Cyt_P450"/>
</dbReference>
<keyword evidence="5 6" id="KW-0408">Iron</keyword>
<dbReference type="CDD" id="cd11067">
    <property type="entry name" value="CYP152"/>
    <property type="match status" value="1"/>
</dbReference>
<dbReference type="EC" id="1.11.2.4" evidence="7"/>
<dbReference type="GO" id="GO:0004601">
    <property type="term" value="F:peroxidase activity"/>
    <property type="evidence" value="ECO:0007669"/>
    <property type="project" value="UniProtKB-KW"/>
</dbReference>
<evidence type="ECO:0000256" key="4">
    <source>
        <dbReference type="ARBA" id="ARBA00023002"/>
    </source>
</evidence>
<evidence type="ECO:0000256" key="5">
    <source>
        <dbReference type="ARBA" id="ARBA00023004"/>
    </source>
</evidence>
<comment type="similarity">
    <text evidence="1">Belongs to the cytochrome P450 family.</text>
</comment>
<dbReference type="InterPro" id="IPR036396">
    <property type="entry name" value="Cyt_P450_sf"/>
</dbReference>
<feature type="binding site" description="axial binding residue" evidence="6">
    <location>
        <position position="370"/>
    </location>
    <ligand>
        <name>heme</name>
        <dbReference type="ChEBI" id="CHEBI:30413"/>
    </ligand>
    <ligandPart>
        <name>Fe</name>
        <dbReference type="ChEBI" id="CHEBI:18248"/>
    </ligandPart>
</feature>
<protein>
    <submittedName>
        <fullName evidence="7">Fatty-acid peroxygenase</fullName>
        <ecNumber evidence="7">1.11.2.4</ecNumber>
    </submittedName>
</protein>
<gene>
    <name evidence="7" type="ORF">J2Z64_002304</name>
</gene>
<dbReference type="Pfam" id="PF00067">
    <property type="entry name" value="p450"/>
    <property type="match status" value="1"/>
</dbReference>
<evidence type="ECO:0000256" key="6">
    <source>
        <dbReference type="PIRSR" id="PIRSR602401-1"/>
    </source>
</evidence>
<dbReference type="GO" id="GO:0004497">
    <property type="term" value="F:monooxygenase activity"/>
    <property type="evidence" value="ECO:0007669"/>
    <property type="project" value="InterPro"/>
</dbReference>
<evidence type="ECO:0000313" key="8">
    <source>
        <dbReference type="Proteomes" id="UP001138793"/>
    </source>
</evidence>
<comment type="caution">
    <text evidence="7">The sequence shown here is derived from an EMBL/GenBank/DDBJ whole genome shotgun (WGS) entry which is preliminary data.</text>
</comment>
<keyword evidence="7" id="KW-0575">Peroxidase</keyword>
<dbReference type="Proteomes" id="UP001138793">
    <property type="component" value="Unassembled WGS sequence"/>
</dbReference>
<dbReference type="Gene3D" id="1.10.630.10">
    <property type="entry name" value="Cytochrome P450"/>
    <property type="match status" value="1"/>
</dbReference>
<dbReference type="InterPro" id="IPR002401">
    <property type="entry name" value="Cyt_P450_E_grp-I"/>
</dbReference>
<dbReference type="GO" id="GO:0020037">
    <property type="term" value="F:heme binding"/>
    <property type="evidence" value="ECO:0007669"/>
    <property type="project" value="InterPro"/>
</dbReference>
<reference evidence="7" key="1">
    <citation type="submission" date="2021-03" db="EMBL/GenBank/DDBJ databases">
        <title>Genomic Encyclopedia of Type Strains, Phase IV (KMG-IV): sequencing the most valuable type-strain genomes for metagenomic binning, comparative biology and taxonomic classification.</title>
        <authorList>
            <person name="Goeker M."/>
        </authorList>
    </citation>
    <scope>NUCLEOTIDE SEQUENCE</scope>
    <source>
        <strain evidence="7">DSM 107338</strain>
    </source>
</reference>
<keyword evidence="8" id="KW-1185">Reference proteome</keyword>
<name>A0A9X0YSW8_9BACI</name>
<accession>A0A9X0YSW8</accession>
<dbReference type="PANTHER" id="PTHR24302:SF15">
    <property type="entry name" value="FATTY-ACID PEROXYGENASE"/>
    <property type="match status" value="1"/>
</dbReference>
<proteinExistence type="inferred from homology"/>
<sequence length="425" mass="49100">MEMGTMSDTNQMPHEEGIDHTLSLMREGYMYILNRRHSFSSEIFETRLLGKKAICMGGRAAAEAFYDTEKFKRKDAAPNRVVQTLFGKNGVQALDGQEHKHRKEMFMSIMSPEGLQSLKDITNKQWKLALSKWQQMDEVVLYDEVKEILCRTACQWAGVPLEEDDVKKVTKDLAAMFESPAAVGPNHWSGRHARNSVEKWMGELVDKVRNGEINPPEDTALHRFSWYRDLEGNLLDTETASVEVINILRPIVAIAIFINFTALALHHYPEERKKLKTPDEKYAQMFVQEVRRFYPFFPFVAALVKKDFTWNNYKFEEGTLTLLDLYGTNHDPEIWENPDIFNPERFTDWEGSLFSFIPQGGGDYFMGHRCAGEWVTVEVMKVSLDHFVNQMEYEIPDQDLSFSMVSVPSIPHSKVVLTHVKQIKK</sequence>
<comment type="cofactor">
    <cofactor evidence="6">
        <name>heme</name>
        <dbReference type="ChEBI" id="CHEBI:30413"/>
    </cofactor>
</comment>